<evidence type="ECO:0000256" key="1">
    <source>
        <dbReference type="SAM" id="MobiDB-lite"/>
    </source>
</evidence>
<dbReference type="GO" id="GO:0006270">
    <property type="term" value="P:DNA replication initiation"/>
    <property type="evidence" value="ECO:0007669"/>
    <property type="project" value="InterPro"/>
</dbReference>
<reference evidence="3" key="1">
    <citation type="submission" date="2019-03" db="EMBL/GenBank/DDBJ databases">
        <title>Improved annotation for the trematode Fasciola hepatica.</title>
        <authorList>
            <person name="Choi Y.-J."/>
            <person name="Martin J."/>
            <person name="Mitreva M."/>
        </authorList>
    </citation>
    <scope>NUCLEOTIDE SEQUENCE [LARGE SCALE GENOMIC DNA]</scope>
</reference>
<dbReference type="Pfam" id="PF14551">
    <property type="entry name" value="MCM_N"/>
    <property type="match status" value="1"/>
</dbReference>
<dbReference type="Gene3D" id="3.30.1640.10">
    <property type="entry name" value="mini-chromosome maintenance (MCM) complex, chain A, domain 1"/>
    <property type="match status" value="1"/>
</dbReference>
<dbReference type="Proteomes" id="UP000230066">
    <property type="component" value="Unassembled WGS sequence"/>
</dbReference>
<evidence type="ECO:0000313" key="3">
    <source>
        <dbReference type="EMBL" id="THD20299.1"/>
    </source>
</evidence>
<dbReference type="InterPro" id="IPR008045">
    <property type="entry name" value="MCM2"/>
</dbReference>
<dbReference type="AlphaFoldDB" id="A0A4E0QY31"/>
<feature type="compositionally biased region" description="Acidic residues" evidence="1">
    <location>
        <begin position="53"/>
        <end position="71"/>
    </location>
</feature>
<keyword evidence="3" id="KW-0547">Nucleotide-binding</keyword>
<keyword evidence="4" id="KW-1185">Reference proteome</keyword>
<feature type="region of interest" description="Disordered" evidence="1">
    <location>
        <begin position="16"/>
        <end position="111"/>
    </location>
</feature>
<gene>
    <name evidence="3" type="ORF">D915_009080</name>
</gene>
<keyword evidence="3" id="KW-0378">Hydrolase</keyword>
<protein>
    <submittedName>
        <fullName evidence="3">DNA helicase</fullName>
    </submittedName>
</protein>
<feature type="compositionally biased region" description="Acidic residues" evidence="1">
    <location>
        <begin position="37"/>
        <end position="46"/>
    </location>
</feature>
<comment type="caution">
    <text evidence="3">The sequence shown here is derived from an EMBL/GenBank/DDBJ whole genome shotgun (WGS) entry which is preliminary data.</text>
</comment>
<dbReference type="GO" id="GO:0005634">
    <property type="term" value="C:nucleus"/>
    <property type="evidence" value="ECO:0007669"/>
    <property type="project" value="InterPro"/>
</dbReference>
<dbReference type="GO" id="GO:0005524">
    <property type="term" value="F:ATP binding"/>
    <property type="evidence" value="ECO:0007669"/>
    <property type="project" value="InterPro"/>
</dbReference>
<dbReference type="InterPro" id="IPR027925">
    <property type="entry name" value="MCM_N"/>
</dbReference>
<feature type="compositionally biased region" description="Basic and acidic residues" evidence="1">
    <location>
        <begin position="24"/>
        <end position="36"/>
    </location>
</feature>
<keyword evidence="3" id="KW-0347">Helicase</keyword>
<name>A0A4E0QY31_FASHE</name>
<evidence type="ECO:0000313" key="4">
    <source>
        <dbReference type="Proteomes" id="UP000230066"/>
    </source>
</evidence>
<dbReference type="GO" id="GO:0003677">
    <property type="term" value="F:DNA binding"/>
    <property type="evidence" value="ECO:0007669"/>
    <property type="project" value="InterPro"/>
</dbReference>
<proteinExistence type="predicted"/>
<evidence type="ECO:0000259" key="2">
    <source>
        <dbReference type="Pfam" id="PF14551"/>
    </source>
</evidence>
<accession>A0A4E0QY31</accession>
<dbReference type="GO" id="GO:0004386">
    <property type="term" value="F:helicase activity"/>
    <property type="evidence" value="ECO:0007669"/>
    <property type="project" value="UniProtKB-KW"/>
</dbReference>
<keyword evidence="3" id="KW-0067">ATP-binding</keyword>
<dbReference type="Pfam" id="PF12619">
    <property type="entry name" value="MCM2_N"/>
    <property type="match status" value="1"/>
</dbReference>
<sequence>MGLEALCAAVINNPVQETYSRSDQPGRRDTEARSPEPDDVPFEDESAAILGDDVADEEAESGENLFGDDMERDYRPIPELDVYEAEGLAPVDEDFEELSPNTRTEAEREMRQQDREQALATGGLRRGPIADLYGSDEEDEVVPVRRRRLAERVAAGMGPELEEPEAALESIENLEDMKGMPVTEWVQKPATRQEIKNRFRSILRTFLDENDRNVYAERIMQMARENKQSLHVDY</sequence>
<dbReference type="EMBL" id="JXXN02004842">
    <property type="protein sequence ID" value="THD20299.1"/>
    <property type="molecule type" value="Genomic_DNA"/>
</dbReference>
<feature type="domain" description="MCM N-terminal" evidence="2">
    <location>
        <begin position="196"/>
        <end position="234"/>
    </location>
</feature>
<organism evidence="3 4">
    <name type="scientific">Fasciola hepatica</name>
    <name type="common">Liver fluke</name>
    <dbReference type="NCBI Taxonomy" id="6192"/>
    <lineage>
        <taxon>Eukaryota</taxon>
        <taxon>Metazoa</taxon>
        <taxon>Spiralia</taxon>
        <taxon>Lophotrochozoa</taxon>
        <taxon>Platyhelminthes</taxon>
        <taxon>Trematoda</taxon>
        <taxon>Digenea</taxon>
        <taxon>Plagiorchiida</taxon>
        <taxon>Echinostomata</taxon>
        <taxon>Echinostomatoidea</taxon>
        <taxon>Fasciolidae</taxon>
        <taxon>Fasciola</taxon>
    </lineage>
</organism>
<dbReference type="GO" id="GO:0042555">
    <property type="term" value="C:MCM complex"/>
    <property type="evidence" value="ECO:0007669"/>
    <property type="project" value="InterPro"/>
</dbReference>